<keyword evidence="3" id="KW-1185">Reference proteome</keyword>
<accession>A0A061D9E0</accession>
<protein>
    <submittedName>
        <fullName evidence="2">Uncharacterized protein</fullName>
    </submittedName>
</protein>
<evidence type="ECO:0000313" key="2">
    <source>
        <dbReference type="EMBL" id="CDR96612.1"/>
    </source>
</evidence>
<feature type="transmembrane region" description="Helical" evidence="1">
    <location>
        <begin position="12"/>
        <end position="33"/>
    </location>
</feature>
<proteinExistence type="predicted"/>
<dbReference type="GeneID" id="24565153"/>
<evidence type="ECO:0000256" key="1">
    <source>
        <dbReference type="SAM" id="Phobius"/>
    </source>
</evidence>
<evidence type="ECO:0000313" key="3">
    <source>
        <dbReference type="Proteomes" id="UP000033188"/>
    </source>
</evidence>
<dbReference type="VEuPathDB" id="PiroplasmaDB:BBBOND_0305150"/>
<sequence length="60" mass="6407">MGDWKEKLGPGIGAAVAGFIAFPALAVLVLYIMGRIYNVSLGEIFGQIRDGFRGSKPSLH</sequence>
<name>A0A061D9E0_BABBI</name>
<reference evidence="3" key="1">
    <citation type="journal article" date="2014" name="Nucleic Acids Res.">
        <title>The evolutionary dynamics of variant antigen genes in Babesia reveal a history of genomic innovation underlying host-parasite interaction.</title>
        <authorList>
            <person name="Jackson A.P."/>
            <person name="Otto T.D."/>
            <person name="Darby A."/>
            <person name="Ramaprasad A."/>
            <person name="Xia D."/>
            <person name="Echaide I.E."/>
            <person name="Farber M."/>
            <person name="Gahlot S."/>
            <person name="Gamble J."/>
            <person name="Gupta D."/>
            <person name="Gupta Y."/>
            <person name="Jackson L."/>
            <person name="Malandrin L."/>
            <person name="Malas T.B."/>
            <person name="Moussa E."/>
            <person name="Nair M."/>
            <person name="Reid A.J."/>
            <person name="Sanders M."/>
            <person name="Sharma J."/>
            <person name="Tracey A."/>
            <person name="Quail M.A."/>
            <person name="Weir W."/>
            <person name="Wastling J.M."/>
            <person name="Hall N."/>
            <person name="Willadsen P."/>
            <person name="Lingelbach K."/>
            <person name="Shiels B."/>
            <person name="Tait A."/>
            <person name="Berriman M."/>
            <person name="Allred D.R."/>
            <person name="Pain A."/>
        </authorList>
    </citation>
    <scope>NUCLEOTIDE SEQUENCE [LARGE SCALE GENOMIC DNA]</scope>
    <source>
        <strain evidence="3">Bond</strain>
    </source>
</reference>
<keyword evidence="1" id="KW-0472">Membrane</keyword>
<gene>
    <name evidence="2" type="ORF">BBBOND_0305150</name>
</gene>
<keyword evidence="1" id="KW-1133">Transmembrane helix</keyword>
<dbReference type="AlphaFoldDB" id="A0A061D9E0"/>
<keyword evidence="1" id="KW-0812">Transmembrane</keyword>
<organism evidence="2 3">
    <name type="scientific">Babesia bigemina</name>
    <dbReference type="NCBI Taxonomy" id="5866"/>
    <lineage>
        <taxon>Eukaryota</taxon>
        <taxon>Sar</taxon>
        <taxon>Alveolata</taxon>
        <taxon>Apicomplexa</taxon>
        <taxon>Aconoidasida</taxon>
        <taxon>Piroplasmida</taxon>
        <taxon>Babesiidae</taxon>
        <taxon>Babesia</taxon>
    </lineage>
</organism>
<dbReference type="RefSeq" id="XP_012768798.1">
    <property type="nucleotide sequence ID" value="XM_012913344.1"/>
</dbReference>
<dbReference type="KEGG" id="bbig:BBBOND_0305150"/>
<dbReference type="EMBL" id="LK391709">
    <property type="protein sequence ID" value="CDR96612.1"/>
    <property type="molecule type" value="Genomic_DNA"/>
</dbReference>
<dbReference type="Proteomes" id="UP000033188">
    <property type="component" value="Chromosome 3"/>
</dbReference>